<feature type="domain" description="T6SS immunity protein Tdi1 C-terminal" evidence="2">
    <location>
        <begin position="126"/>
        <end position="195"/>
    </location>
</feature>
<reference evidence="3 4" key="1">
    <citation type="submission" date="2015-09" db="EMBL/GenBank/DDBJ databases">
        <title>Genome announcement of multiple Pseudomonas syringae strains.</title>
        <authorList>
            <person name="Thakur S."/>
            <person name="Wang P.W."/>
            <person name="Gong Y."/>
            <person name="Weir B.S."/>
            <person name="Guttman D.S."/>
        </authorList>
    </citation>
    <scope>NUCLEOTIDE SEQUENCE [LARGE SCALE GENOMIC DNA]</scope>
    <source>
        <strain evidence="3 4">ICMP3963</strain>
    </source>
</reference>
<name>A0A0N8TE51_9PSED</name>
<dbReference type="PATRIC" id="fig|251703.9.peg.2707"/>
<evidence type="ECO:0000313" key="4">
    <source>
        <dbReference type="Proteomes" id="UP000050317"/>
    </source>
</evidence>
<dbReference type="Pfam" id="PF08887">
    <property type="entry name" value="GAD-like"/>
    <property type="match status" value="1"/>
</dbReference>
<dbReference type="RefSeq" id="WP_044421822.1">
    <property type="nucleotide sequence ID" value="NZ_JYHK01000028.1"/>
</dbReference>
<evidence type="ECO:0000259" key="1">
    <source>
        <dbReference type="Pfam" id="PF08887"/>
    </source>
</evidence>
<evidence type="ECO:0000313" key="3">
    <source>
        <dbReference type="EMBL" id="KPZ15417.1"/>
    </source>
</evidence>
<evidence type="ECO:0008006" key="5">
    <source>
        <dbReference type="Google" id="ProtNLM"/>
    </source>
</evidence>
<gene>
    <name evidence="3" type="ORF">ALO40_01931</name>
</gene>
<dbReference type="InterPro" id="IPR014983">
    <property type="entry name" value="GAD-rel"/>
</dbReference>
<proteinExistence type="predicted"/>
<feature type="domain" description="GAD-related" evidence="1">
    <location>
        <begin position="3"/>
        <end position="108"/>
    </location>
</feature>
<dbReference type="Proteomes" id="UP000050317">
    <property type="component" value="Unassembled WGS sequence"/>
</dbReference>
<dbReference type="AlphaFoldDB" id="A0A0N8TE51"/>
<comment type="caution">
    <text evidence="3">The sequence shown here is derived from an EMBL/GenBank/DDBJ whole genome shotgun (WGS) entry which is preliminary data.</text>
</comment>
<protein>
    <recommendedName>
        <fullName evidence="5">GAD-like domain protein</fullName>
    </recommendedName>
</protein>
<dbReference type="Pfam" id="PF08906">
    <property type="entry name" value="T6SS_Tdi1_C"/>
    <property type="match status" value="1"/>
</dbReference>
<sequence length="202" mass="23212">MDEVFSISLKIFGEPFGRQEVPMSSIERYKGKLPDLLLQYWSEHGWCGYGEGIFWMVNPQEYEGVTASWIQDTELENQDTYHLIARSAFGELYFWGEETGASLKITSIVSRCTTFISSLPKDQMDKRFQNFLLSSEIEYNDFDDLFQPAKKKPGTLSCDEMYGFVPAIMLGGSDALDNLKKVRSVEHLVFLSQLSDLEIYDF</sequence>
<organism evidence="3 4">
    <name type="scientific">Pseudomonas syringae pv. viburni</name>
    <dbReference type="NCBI Taxonomy" id="251703"/>
    <lineage>
        <taxon>Bacteria</taxon>
        <taxon>Pseudomonadati</taxon>
        <taxon>Pseudomonadota</taxon>
        <taxon>Gammaproteobacteria</taxon>
        <taxon>Pseudomonadales</taxon>
        <taxon>Pseudomonadaceae</taxon>
        <taxon>Pseudomonas</taxon>
    </lineage>
</organism>
<evidence type="ECO:0000259" key="2">
    <source>
        <dbReference type="Pfam" id="PF08906"/>
    </source>
</evidence>
<accession>A0A0N8TE51</accession>
<dbReference type="InterPro" id="IPR015002">
    <property type="entry name" value="T6SS_Tdi1_C"/>
</dbReference>
<dbReference type="EMBL" id="LJRR01000228">
    <property type="protein sequence ID" value="KPZ15417.1"/>
    <property type="molecule type" value="Genomic_DNA"/>
</dbReference>